<accession>A0A7W8QDA2</accession>
<name>A0A7W8QDA2_PARAM</name>
<sequence>MNTIVLRRPTFRANGTATNWGNRSQQSCPEKELGSNGKRYAEALQQFTDKRIPALSDGLTKLATISL</sequence>
<dbReference type="EMBL" id="JACHDD010000012">
    <property type="protein sequence ID" value="MBB5428317.1"/>
    <property type="molecule type" value="Genomic_DNA"/>
</dbReference>
<evidence type="ECO:0000313" key="2">
    <source>
        <dbReference type="Proteomes" id="UP000592780"/>
    </source>
</evidence>
<keyword evidence="2" id="KW-1185">Reference proteome</keyword>
<reference evidence="1 2" key="1">
    <citation type="submission" date="2020-08" db="EMBL/GenBank/DDBJ databases">
        <title>Genomic Encyclopedia of Type Strains, Phase IV (KMG-V): Genome sequencing to study the core and pangenomes of soil and plant-associated prokaryotes.</title>
        <authorList>
            <person name="Whitman W."/>
        </authorList>
    </citation>
    <scope>NUCLEOTIDE SEQUENCE [LARGE SCALE GENOMIC DNA]</scope>
    <source>
        <strain evidence="1 2">JPY158</strain>
    </source>
</reference>
<dbReference type="Proteomes" id="UP000592780">
    <property type="component" value="Unassembled WGS sequence"/>
</dbReference>
<organism evidence="1 2">
    <name type="scientific">Paraburkholderia atlantica</name>
    <dbReference type="NCBI Taxonomy" id="2654982"/>
    <lineage>
        <taxon>Bacteria</taxon>
        <taxon>Pseudomonadati</taxon>
        <taxon>Pseudomonadota</taxon>
        <taxon>Betaproteobacteria</taxon>
        <taxon>Burkholderiales</taxon>
        <taxon>Burkholderiaceae</taxon>
        <taxon>Paraburkholderia</taxon>
    </lineage>
</organism>
<evidence type="ECO:0000313" key="1">
    <source>
        <dbReference type="EMBL" id="MBB5428317.1"/>
    </source>
</evidence>
<dbReference type="AlphaFoldDB" id="A0A7W8QDA2"/>
<gene>
    <name evidence="1" type="ORF">HDG40_006504</name>
</gene>
<protein>
    <submittedName>
        <fullName evidence="1">Uncharacterized protein</fullName>
    </submittedName>
</protein>
<comment type="caution">
    <text evidence="1">The sequence shown here is derived from an EMBL/GenBank/DDBJ whole genome shotgun (WGS) entry which is preliminary data.</text>
</comment>
<proteinExistence type="predicted"/>